<feature type="compositionally biased region" description="Low complexity" evidence="1">
    <location>
        <begin position="426"/>
        <end position="437"/>
    </location>
</feature>
<organism evidence="3 4">
    <name type="scientific">Ceratocystis fimbriata f. sp. platani</name>
    <dbReference type="NCBI Taxonomy" id="88771"/>
    <lineage>
        <taxon>Eukaryota</taxon>
        <taxon>Fungi</taxon>
        <taxon>Dikarya</taxon>
        <taxon>Ascomycota</taxon>
        <taxon>Pezizomycotina</taxon>
        <taxon>Sordariomycetes</taxon>
        <taxon>Hypocreomycetidae</taxon>
        <taxon>Microascales</taxon>
        <taxon>Ceratocystidaceae</taxon>
        <taxon>Ceratocystis</taxon>
    </lineage>
</organism>
<proteinExistence type="predicted"/>
<evidence type="ECO:0000313" key="3">
    <source>
        <dbReference type="EMBL" id="KKF93428.1"/>
    </source>
</evidence>
<comment type="caution">
    <text evidence="3">The sequence shown here is derived from an EMBL/GenBank/DDBJ whole genome shotgun (WGS) entry which is preliminary data.</text>
</comment>
<gene>
    <name evidence="3" type="ORF">CFO_g4224</name>
</gene>
<evidence type="ECO:0000256" key="1">
    <source>
        <dbReference type="SAM" id="MobiDB-lite"/>
    </source>
</evidence>
<feature type="compositionally biased region" description="Basic and acidic residues" evidence="1">
    <location>
        <begin position="618"/>
        <end position="640"/>
    </location>
</feature>
<keyword evidence="4" id="KW-1185">Reference proteome</keyword>
<accession>A0A0F8BLZ5</accession>
<evidence type="ECO:0000313" key="4">
    <source>
        <dbReference type="Proteomes" id="UP000034841"/>
    </source>
</evidence>
<feature type="region of interest" description="Disordered" evidence="1">
    <location>
        <begin position="409"/>
        <end position="437"/>
    </location>
</feature>
<dbReference type="InterPro" id="IPR058706">
    <property type="entry name" value="zf-C2H2_AHC1-like"/>
</dbReference>
<sequence length="647" mass="69801">MYLKDPHAAGDVVTAYGSTYIKQEPVEDLSPAVPLSRFARLANMAGLKRKHSSEAYSSPLSPLSPGTLAEASDMFPSQKRQKVRRISGGSAIEPVSRDSDIKGVDAIQTFKSESKSEIKSNMAEVTDIIRAQFGYEILRKHNELRLINSELAKCQTAMEQLRRCHLIPYPVNVPTPSQMVDIAHGKGPAIQWPGESVAKWAPPYGVVDGPYARHLAKWLIPDPVFDGGVPEAMLPVDSRGVRIPQSEFIGKRSTRSGSTQKHGGSLSVDMTTNNTSFMQPHPPVKEKQSLPSCIVKRSDGVTVRLQCLHCERKQFSSTQGFINHCRIAHKVDYKSHDEAGFKCGVPVDQSDLGSILAPPPAPAAPMASIPTPIAAPEANGTVHQLNRADMTESDICSLLLSRISDTKKQITRPTSVRPPTVRDFGGKSISRKSSVSVNSGGKFIGCSETPALSKYLASKNIGMNLSDLMSEVVDDESSDEDDDESCDMDGDRDRSMSSIPTSRSMTSRVATSRPTIILKRGDTIVSRCSSEEVKTPTVLREIDLESSNLNLSPKTVVSHGAPSLVDDSGSEEDDIVSVASGASPAVDVADMSADEDGGDRGQLSFPTSFKRGSSPLKSKFELGGQDHKKGRASRENDRSSSKGVGRA</sequence>
<feature type="compositionally biased region" description="Acidic residues" evidence="1">
    <location>
        <begin position="472"/>
        <end position="488"/>
    </location>
</feature>
<feature type="compositionally biased region" description="Polar residues" evidence="1">
    <location>
        <begin position="499"/>
        <end position="510"/>
    </location>
</feature>
<feature type="region of interest" description="Disordered" evidence="1">
    <location>
        <begin position="552"/>
        <end position="647"/>
    </location>
</feature>
<dbReference type="Proteomes" id="UP000034841">
    <property type="component" value="Unassembled WGS sequence"/>
</dbReference>
<feature type="domain" description="AHC1-like C2H2 zinc-finger" evidence="2">
    <location>
        <begin position="291"/>
        <end position="337"/>
    </location>
</feature>
<feature type="region of interest" description="Disordered" evidence="1">
    <location>
        <begin position="471"/>
        <end position="510"/>
    </location>
</feature>
<evidence type="ECO:0000259" key="2">
    <source>
        <dbReference type="Pfam" id="PF25909"/>
    </source>
</evidence>
<dbReference type="EMBL" id="LBBL01000244">
    <property type="protein sequence ID" value="KKF93428.1"/>
    <property type="molecule type" value="Genomic_DNA"/>
</dbReference>
<name>A0A0F8BLZ5_CERFI</name>
<dbReference type="Pfam" id="PF25909">
    <property type="entry name" value="zf-C2H2_AHC1"/>
    <property type="match status" value="1"/>
</dbReference>
<reference evidence="3 4" key="1">
    <citation type="submission" date="2015-04" db="EMBL/GenBank/DDBJ databases">
        <title>Genome sequence of Ceratocystis platani, a major pathogen of plane trees.</title>
        <authorList>
            <person name="Belbahri L."/>
        </authorList>
    </citation>
    <scope>NUCLEOTIDE SEQUENCE [LARGE SCALE GENOMIC DNA]</scope>
    <source>
        <strain evidence="3 4">CFO</strain>
    </source>
</reference>
<protein>
    <recommendedName>
        <fullName evidence="2">AHC1-like C2H2 zinc-finger domain-containing protein</fullName>
    </recommendedName>
</protein>
<dbReference type="AlphaFoldDB" id="A0A0F8BLZ5"/>
<dbReference type="OrthoDB" id="5355528at2759"/>